<reference evidence="2 3" key="1">
    <citation type="journal article" date="2022" name="Front. Cell. Infect. Microbiol.">
        <title>The Genomes of Two Strains of Taenia crassiceps the Animal Model for the Study of Human Cysticercosis.</title>
        <authorList>
            <person name="Bobes R.J."/>
            <person name="Estrada K."/>
            <person name="Rios-Valencia D.G."/>
            <person name="Calderon-Gallegos A."/>
            <person name="de la Torre P."/>
            <person name="Carrero J.C."/>
            <person name="Sanchez-Flores A."/>
            <person name="Laclette J.P."/>
        </authorList>
    </citation>
    <scope>NUCLEOTIDE SEQUENCE [LARGE SCALE GENOMIC DNA]</scope>
    <source>
        <strain evidence="2">WFUcys</strain>
    </source>
</reference>
<dbReference type="SUPFAM" id="SSF54236">
    <property type="entry name" value="Ubiquitin-like"/>
    <property type="match status" value="2"/>
</dbReference>
<evidence type="ECO:0000259" key="1">
    <source>
        <dbReference type="PROSITE" id="PS50053"/>
    </source>
</evidence>
<dbReference type="CDD" id="cd17039">
    <property type="entry name" value="Ubl_ubiquitin_like"/>
    <property type="match status" value="2"/>
</dbReference>
<dbReference type="PANTHER" id="PTHR10621:SF0">
    <property type="entry name" value="UV EXCISION REPAIR PROTEIN RAD23"/>
    <property type="match status" value="1"/>
</dbReference>
<evidence type="ECO:0000313" key="3">
    <source>
        <dbReference type="Proteomes" id="UP001651158"/>
    </source>
</evidence>
<dbReference type="Proteomes" id="UP001651158">
    <property type="component" value="Unassembled WGS sequence"/>
</dbReference>
<dbReference type="EMBL" id="JAKROA010000001">
    <property type="protein sequence ID" value="KAL5112480.1"/>
    <property type="molecule type" value="Genomic_DNA"/>
</dbReference>
<dbReference type="Pfam" id="PF00240">
    <property type="entry name" value="ubiquitin"/>
    <property type="match status" value="1"/>
</dbReference>
<comment type="caution">
    <text evidence="2">The sequence shown here is derived from an EMBL/GenBank/DDBJ whole genome shotgun (WGS) entry which is preliminary data.</text>
</comment>
<dbReference type="Gene3D" id="3.10.20.90">
    <property type="entry name" value="Phosphatidylinositol 3-kinase Catalytic Subunit, Chain A, domain 1"/>
    <property type="match status" value="2"/>
</dbReference>
<feature type="domain" description="Ubiquitin-like" evidence="1">
    <location>
        <begin position="81"/>
        <end position="156"/>
    </location>
</feature>
<dbReference type="InterPro" id="IPR000626">
    <property type="entry name" value="Ubiquitin-like_dom"/>
</dbReference>
<protein>
    <recommendedName>
        <fullName evidence="1">Ubiquitin-like domain-containing protein</fullName>
    </recommendedName>
</protein>
<keyword evidence="3" id="KW-1185">Reference proteome</keyword>
<dbReference type="PROSITE" id="PS50053">
    <property type="entry name" value="UBIQUITIN_2"/>
    <property type="match status" value="2"/>
</dbReference>
<accession>A0ABR4QST6</accession>
<dbReference type="PANTHER" id="PTHR10621">
    <property type="entry name" value="UV EXCISION REPAIR PROTEIN RAD23"/>
    <property type="match status" value="1"/>
</dbReference>
<proteinExistence type="predicted"/>
<organism evidence="2 3">
    <name type="scientific">Taenia crassiceps</name>
    <dbReference type="NCBI Taxonomy" id="6207"/>
    <lineage>
        <taxon>Eukaryota</taxon>
        <taxon>Metazoa</taxon>
        <taxon>Spiralia</taxon>
        <taxon>Lophotrochozoa</taxon>
        <taxon>Platyhelminthes</taxon>
        <taxon>Cestoda</taxon>
        <taxon>Eucestoda</taxon>
        <taxon>Cyclophyllidea</taxon>
        <taxon>Taeniidae</taxon>
        <taxon>Taenia</taxon>
    </lineage>
</organism>
<dbReference type="SMART" id="SM00213">
    <property type="entry name" value="UBQ"/>
    <property type="match status" value="2"/>
</dbReference>
<name>A0ABR4QST6_9CEST</name>
<evidence type="ECO:0000313" key="2">
    <source>
        <dbReference type="EMBL" id="KAL5112480.1"/>
    </source>
</evidence>
<feature type="domain" description="Ubiquitin-like" evidence="1">
    <location>
        <begin position="3"/>
        <end position="63"/>
    </location>
</feature>
<sequence>MSLHASIIFRQRVLTQLTVNENLPVYNLKSHIAKSTNIPIRDQTLTFDGVVLEDALLLRAYKLPSIVDIIMSVPLSCPIKYKIYITTPFRNRPMKLRTRMERTLGEIKKIIEQHEQVSSNQQIIVHDCCIFDRVDDAKTLAELGITANTELEVILRHNVCEAIDGDKGMCKPSKAPTTLAPLPRHTYAGSSSDVFAGRCRPKQFTEETLMPM</sequence>
<gene>
    <name evidence="2" type="ORF">TcWFU_007286</name>
</gene>
<dbReference type="InterPro" id="IPR029071">
    <property type="entry name" value="Ubiquitin-like_domsf"/>
</dbReference>